<evidence type="ECO:0000313" key="3">
    <source>
        <dbReference type="EMBL" id="SUA92425.1"/>
    </source>
</evidence>
<comment type="caution">
    <text evidence="3">The sequence shown here is derived from an EMBL/GenBank/DDBJ whole genome shotgun (WGS) entry which is preliminary data.</text>
</comment>
<keyword evidence="1" id="KW-0732">Signal</keyword>
<dbReference type="RefSeq" id="WP_084072694.1">
    <property type="nucleotide sequence ID" value="NZ_CP010310.2"/>
</dbReference>
<evidence type="ECO:0000256" key="1">
    <source>
        <dbReference type="SAM" id="SignalP"/>
    </source>
</evidence>
<dbReference type="InterPro" id="IPR025205">
    <property type="entry name" value="PilX/PilW_C"/>
</dbReference>
<dbReference type="Proteomes" id="UP000254589">
    <property type="component" value="Unassembled WGS sequence"/>
</dbReference>
<protein>
    <submittedName>
        <fullName evidence="3">Tfp pilus assembly protein PilX</fullName>
    </submittedName>
</protein>
<feature type="domain" description="PilX/PilW C-terminal" evidence="2">
    <location>
        <begin position="82"/>
        <end position="159"/>
    </location>
</feature>
<reference evidence="3 4" key="1">
    <citation type="submission" date="2018-06" db="EMBL/GenBank/DDBJ databases">
        <authorList>
            <consortium name="Pathogen Informatics"/>
            <person name="Doyle S."/>
        </authorList>
    </citation>
    <scope>NUCLEOTIDE SEQUENCE [LARGE SCALE GENOMIC DNA]</scope>
    <source>
        <strain evidence="3 4">NCTC13159</strain>
    </source>
</reference>
<accession>A0AAJ4ZFM4</accession>
<gene>
    <name evidence="3" type="ORF">NCTC13159_03955</name>
</gene>
<evidence type="ECO:0000313" key="4">
    <source>
        <dbReference type="Proteomes" id="UP000254589"/>
    </source>
</evidence>
<dbReference type="AlphaFoldDB" id="A0AAJ4ZFM4"/>
<sequence length="209" mass="23640">MVGVFMVMWLAALMALAASGMQHRQLANRFMAYANDRVKAFDAADRALADARHRLTDGADARAISQASTFQSGPNGVLPAQQRDADWSRTWQSRWQKVDWRRHDIVVRVHKARYFIERIASSAYEADGDARNALVRRYRVSAMGCGDLPSTRVYLQAIYEVRRRESLKRDGAAPSFALRPLSWREVVSWDDSAIRSSALTARSESCDET</sequence>
<name>A0AAJ4ZFM4_PANPU</name>
<dbReference type="Pfam" id="PF13681">
    <property type="entry name" value="PilX"/>
    <property type="match status" value="1"/>
</dbReference>
<feature type="chain" id="PRO_5042560307" evidence="1">
    <location>
        <begin position="18"/>
        <end position="209"/>
    </location>
</feature>
<dbReference type="EMBL" id="UGSJ01000001">
    <property type="protein sequence ID" value="SUA92425.1"/>
    <property type="molecule type" value="Genomic_DNA"/>
</dbReference>
<feature type="signal peptide" evidence="1">
    <location>
        <begin position="1"/>
        <end position="17"/>
    </location>
</feature>
<evidence type="ECO:0000259" key="2">
    <source>
        <dbReference type="Pfam" id="PF13681"/>
    </source>
</evidence>
<organism evidence="3 4">
    <name type="scientific">Pandoraea pulmonicola</name>
    <dbReference type="NCBI Taxonomy" id="93221"/>
    <lineage>
        <taxon>Bacteria</taxon>
        <taxon>Pseudomonadati</taxon>
        <taxon>Pseudomonadota</taxon>
        <taxon>Betaproteobacteria</taxon>
        <taxon>Burkholderiales</taxon>
        <taxon>Burkholderiaceae</taxon>
        <taxon>Pandoraea</taxon>
    </lineage>
</organism>
<proteinExistence type="predicted"/>